<evidence type="ECO:0000313" key="3">
    <source>
        <dbReference type="Proteomes" id="UP000711178"/>
    </source>
</evidence>
<keyword evidence="3" id="KW-1185">Reference proteome</keyword>
<feature type="signal peptide" evidence="1">
    <location>
        <begin position="1"/>
        <end position="17"/>
    </location>
</feature>
<gene>
    <name evidence="2" type="ORF">KIF53_02365</name>
</gene>
<organism evidence="2 3">
    <name type="scientific">Chromobacterium subtsugae</name>
    <dbReference type="NCBI Taxonomy" id="251747"/>
    <lineage>
        <taxon>Bacteria</taxon>
        <taxon>Pseudomonadati</taxon>
        <taxon>Pseudomonadota</taxon>
        <taxon>Betaproteobacteria</taxon>
        <taxon>Neisseriales</taxon>
        <taxon>Chromobacteriaceae</taxon>
        <taxon>Chromobacterium</taxon>
    </lineage>
</organism>
<feature type="chain" id="PRO_5046544779" evidence="1">
    <location>
        <begin position="18"/>
        <end position="198"/>
    </location>
</feature>
<keyword evidence="1" id="KW-0732">Signal</keyword>
<dbReference type="GeneID" id="89687837"/>
<dbReference type="Proteomes" id="UP000711178">
    <property type="component" value="Unassembled WGS sequence"/>
</dbReference>
<name>A0ABS7FAW4_9NEIS</name>
<protein>
    <submittedName>
        <fullName evidence="2">Uncharacterized protein</fullName>
    </submittedName>
</protein>
<evidence type="ECO:0000313" key="2">
    <source>
        <dbReference type="EMBL" id="MBW8286479.1"/>
    </source>
</evidence>
<comment type="caution">
    <text evidence="2">The sequence shown here is derived from an EMBL/GenBank/DDBJ whole genome shotgun (WGS) entry which is preliminary data.</text>
</comment>
<reference evidence="2 3" key="1">
    <citation type="submission" date="2021-05" db="EMBL/GenBank/DDBJ databases">
        <title>Draft Whole Genome Sequencing Of Biosensor Chromobacterium violaceum Strain CV026 Reveals A Regulatory RNA In Chromobacterium violaceum Phenotype Regulatory Network.</title>
        <authorList>
            <person name="Hong K.W."/>
            <person name="Chan K.G."/>
            <person name="Chang C.-Y."/>
        </authorList>
    </citation>
    <scope>NUCLEOTIDE SEQUENCE [LARGE SCALE GENOMIC DNA]</scope>
    <source>
        <strain evidence="2 3">ATCC 31532</strain>
    </source>
</reference>
<evidence type="ECO:0000256" key="1">
    <source>
        <dbReference type="SAM" id="SignalP"/>
    </source>
</evidence>
<dbReference type="RefSeq" id="WP_043579627.1">
    <property type="nucleotide sequence ID" value="NZ_CP142381.1"/>
</dbReference>
<proteinExistence type="predicted"/>
<accession>A0ABS7FAW4</accession>
<dbReference type="EMBL" id="JAHDTB010000001">
    <property type="protein sequence ID" value="MBW8286479.1"/>
    <property type="molecule type" value="Genomic_DNA"/>
</dbReference>
<sequence length="198" mass="21699">MRALGAGLLLMSGLAGAAGLQARVCLPSQDLKICLYQDARLAPAELRVYTRGGAQLSRLRVGRLSDIRRSALADAGKPVFLLDEDHSAGFGSYSGVETRPFTVSARGLRFAQPPGGDPAKPFILAQALKSGWKESRDGFLLVSCAPDFPAKGKWDGETFRVRYARLTLRDGQWRLSERSERGFWENEGAFPAERLFPK</sequence>